<evidence type="ECO:0000256" key="1">
    <source>
        <dbReference type="SAM" id="MobiDB-lite"/>
    </source>
</evidence>
<protein>
    <submittedName>
        <fullName evidence="3">Tetratricopeptide repeat-containing protein</fullName>
    </submittedName>
</protein>
<dbReference type="Gene3D" id="1.25.40.10">
    <property type="entry name" value="Tetratricopeptide repeat domain"/>
    <property type="match status" value="2"/>
</dbReference>
<dbReference type="Gene3D" id="3.40.50.300">
    <property type="entry name" value="P-loop containing nucleotide triphosphate hydrolases"/>
    <property type="match status" value="1"/>
</dbReference>
<feature type="region of interest" description="Disordered" evidence="1">
    <location>
        <begin position="417"/>
        <end position="437"/>
    </location>
</feature>
<name>A0A450W1L7_9GAMM</name>
<dbReference type="InterPro" id="IPR019734">
    <property type="entry name" value="TPR_rpt"/>
</dbReference>
<dbReference type="Pfam" id="PF13424">
    <property type="entry name" value="TPR_12"/>
    <property type="match status" value="1"/>
</dbReference>
<proteinExistence type="predicted"/>
<feature type="region of interest" description="Disordered" evidence="1">
    <location>
        <begin position="106"/>
        <end position="127"/>
    </location>
</feature>
<sequence length="1413" mass="155966">MPKDYRLIIDPPRNGPKDASKEDKSIYRAQWLLPEAGQSIPFDFTPPLQKEHLEELRWYLEEFIQFPGAGDRVRAGKLEKNLMEWGRMLFDAAFAGDEGKRIAGSLMDDAPGSRHGAQNGGSAGNNKGATLTIASTDATILSQPWELLRDASPRNDHEPLALRGVTIRRQLRETKSLPRYEFQSPLRILLIVARPKDAGFIDPRNSIPPILDAAESLPGLVEVDFCEPPTLTELERRLGATTQSGKPYHIVHFDGHGTMMEFEDHGPHQPVREAGVLCFENDESKLDPVIGLILGKLLSEHHVSVVILESCRGAYLSDQPAYTSVAPALLQSGVGSVVAFSHTVHVEAARILVARFYAELVAGASVGAAVDQARAALSEHPQRWLSRGPDAETIHIADWFIPQLYQAGDDPVLLRDGKKDAGTRKDAQSSLRTPRFELHPSFPPPPKYYFQGRARELLQLERAFRQHPAVLLHAMGGMGKTALAREAAHWWRRKGTIQTAVFHSFEYLAGAERVVQVLGQALTGGQGGDAGGEAFSAEFDSLASDEQWRRAVALFHQQPVLLVWDNFESTLAQFAEQPGIAVGWGERSEPQQDDAGESIAGESALGFASLTPTYKANTNTDPITGFSPESREDLLRLYDDLTTPKNGHPPRGLLLITCRPGETFLPVPEEAKVELEGLHPADALYLLRAVMQQKRMDPERHERFEIDALLKMLAWQPLSIELVTPHLAELTPQQIRDEFAEHLGRFTNPNQPEERNRSLLASLEFSVGRLSPAARKVLPWLSWFRGGVFERFLLAFTKQGPADWAPIRAELAATALIRVEEVPGFTTPYLRFHPTLAFYAAGSRMPIREANRIGGVAGDERSEPPEAVGWAKARPSAAVLPQTESAVPIMDADAPMGTAPEADTSGAFAHPTQDHDDLITGFPFDAREDSVQSTDAARAAELGERFLAVYLRVMGAIDDMLRGRQPAAGMALAGREEANLRRALALAFQGGKHQEGWQIADTLGLYLERAGRRRERNALAAWVRGRLPDAESGELDEATCAAIQDHAWGLFQQGRGQEALEQVEGLLARLQRSDGTLFQIAMTQSTLGRIYLHAGRSALALAPLGAAIVGFEALGEEQRDNLAVALGDLANAYLNLGRLDEGLAMAERGLSIDREMGNNRNIAVDLNRTAAILKDAQRYTEAEQRYQAALAAARRVGDRELEGAFLQHLGVLHHEQGRYPEARRHLQQAMSQFQAAGEQEGEMQCGDLLASVEQQQGRLDEAEGWYLRARELAGQRRDHKHLAINAHNLGILYQIRAEQASDPAARAAWLEKALASVREGLDGFLAMGDQLHAAASYHQLGILYGLSGELKAAEENARLELAISESRDHPEVYKDYHLLMEIARARGDEKAARQWQKKRDAKMVELERLRRGN</sequence>
<accession>A0A450W1L7</accession>
<reference evidence="3" key="1">
    <citation type="submission" date="2019-02" db="EMBL/GenBank/DDBJ databases">
        <authorList>
            <person name="Gruber-Vodicka R. H."/>
            <person name="Seah K. B. B."/>
        </authorList>
    </citation>
    <scope>NUCLEOTIDE SEQUENCE</scope>
    <source>
        <strain evidence="3">BECK_S313</strain>
    </source>
</reference>
<evidence type="ECO:0000313" key="3">
    <source>
        <dbReference type="EMBL" id="VFK10954.1"/>
    </source>
</evidence>
<dbReference type="PANTHER" id="PTHR47691">
    <property type="entry name" value="REGULATOR-RELATED"/>
    <property type="match status" value="1"/>
</dbReference>
<dbReference type="InterPro" id="IPR027417">
    <property type="entry name" value="P-loop_NTPase"/>
</dbReference>
<dbReference type="SUPFAM" id="SSF48452">
    <property type="entry name" value="TPR-like"/>
    <property type="match status" value="2"/>
</dbReference>
<dbReference type="InterPro" id="IPR024983">
    <property type="entry name" value="CHAT_dom"/>
</dbReference>
<gene>
    <name evidence="3" type="ORF">BECKLPF1236B_GA0070989_10183</name>
</gene>
<dbReference type="EMBL" id="CAADFK010000018">
    <property type="protein sequence ID" value="VFK10954.1"/>
    <property type="molecule type" value="Genomic_DNA"/>
</dbReference>
<evidence type="ECO:0000259" key="2">
    <source>
        <dbReference type="Pfam" id="PF12770"/>
    </source>
</evidence>
<dbReference type="PANTHER" id="PTHR47691:SF3">
    <property type="entry name" value="HTH-TYPE TRANSCRIPTIONAL REGULATOR RV0890C-RELATED"/>
    <property type="match status" value="1"/>
</dbReference>
<dbReference type="InterPro" id="IPR011990">
    <property type="entry name" value="TPR-like_helical_dom_sf"/>
</dbReference>
<dbReference type="Pfam" id="PF12770">
    <property type="entry name" value="CHAT"/>
    <property type="match status" value="1"/>
</dbReference>
<dbReference type="SUPFAM" id="SSF52540">
    <property type="entry name" value="P-loop containing nucleoside triphosphate hydrolases"/>
    <property type="match status" value="1"/>
</dbReference>
<feature type="domain" description="CHAT" evidence="2">
    <location>
        <begin position="127"/>
        <end position="399"/>
    </location>
</feature>
<feature type="compositionally biased region" description="Basic and acidic residues" evidence="1">
    <location>
        <begin position="417"/>
        <end position="427"/>
    </location>
</feature>
<dbReference type="SMART" id="SM00028">
    <property type="entry name" value="TPR"/>
    <property type="match status" value="4"/>
</dbReference>
<organism evidence="3">
    <name type="scientific">Candidatus Kentrum sp. LPFa</name>
    <dbReference type="NCBI Taxonomy" id="2126335"/>
    <lineage>
        <taxon>Bacteria</taxon>
        <taxon>Pseudomonadati</taxon>
        <taxon>Pseudomonadota</taxon>
        <taxon>Gammaproteobacteria</taxon>
        <taxon>Candidatus Kentrum</taxon>
    </lineage>
</organism>